<dbReference type="PANTHER" id="PTHR35848">
    <property type="entry name" value="OXALATE-BINDING PROTEIN"/>
    <property type="match status" value="1"/>
</dbReference>
<dbReference type="CDD" id="cd02221">
    <property type="entry name" value="cupin_TM1287-like"/>
    <property type="match status" value="1"/>
</dbReference>
<evidence type="ECO:0000313" key="3">
    <source>
        <dbReference type="EMBL" id="PST39026.1"/>
    </source>
</evidence>
<dbReference type="InterPro" id="IPR011051">
    <property type="entry name" value="RmlC_Cupin_sf"/>
</dbReference>
<gene>
    <name evidence="3" type="ORF">C7U56_03660</name>
</gene>
<dbReference type="Pfam" id="PF07883">
    <property type="entry name" value="Cupin_2"/>
    <property type="match status" value="1"/>
</dbReference>
<accession>A0A2T3FUR0</accession>
<name>A0A2T3FUR0_9CLOT</name>
<reference evidence="3 4" key="1">
    <citation type="submission" date="2018-03" db="EMBL/GenBank/DDBJ databases">
        <title>Lachnoclostridium SNUG30386 gen.nov., sp.nov., isolated from human faeces.</title>
        <authorList>
            <person name="Seo B."/>
            <person name="Jeon K."/>
            <person name="Ko G."/>
        </authorList>
    </citation>
    <scope>NUCLEOTIDE SEQUENCE [LARGE SCALE GENOMIC DNA]</scope>
    <source>
        <strain evidence="3 4">SNUG30386</strain>
    </source>
</reference>
<dbReference type="GeneID" id="79839994"/>
<dbReference type="SUPFAM" id="SSF51182">
    <property type="entry name" value="RmlC-like cupins"/>
    <property type="match status" value="1"/>
</dbReference>
<dbReference type="AlphaFoldDB" id="A0A2T3FUR0"/>
<dbReference type="InterPro" id="IPR013096">
    <property type="entry name" value="Cupin_2"/>
</dbReference>
<organism evidence="3 4">
    <name type="scientific">Clostridium fessum</name>
    <dbReference type="NCBI Taxonomy" id="2126740"/>
    <lineage>
        <taxon>Bacteria</taxon>
        <taxon>Bacillati</taxon>
        <taxon>Bacillota</taxon>
        <taxon>Clostridia</taxon>
        <taxon>Eubacteriales</taxon>
        <taxon>Clostridiaceae</taxon>
        <taxon>Clostridium</taxon>
    </lineage>
</organism>
<evidence type="ECO:0000259" key="2">
    <source>
        <dbReference type="Pfam" id="PF07883"/>
    </source>
</evidence>
<dbReference type="InterPro" id="IPR051610">
    <property type="entry name" value="GPI/OXD"/>
</dbReference>
<keyword evidence="1" id="KW-0479">Metal-binding</keyword>
<dbReference type="RefSeq" id="WP_107000176.1">
    <property type="nucleotide sequence ID" value="NZ_CAUWBW010000025.1"/>
</dbReference>
<proteinExistence type="predicted"/>
<comment type="caution">
    <text evidence="3">The sequence shown here is derived from an EMBL/GenBank/DDBJ whole genome shotgun (WGS) entry which is preliminary data.</text>
</comment>
<evidence type="ECO:0000256" key="1">
    <source>
        <dbReference type="ARBA" id="ARBA00022723"/>
    </source>
</evidence>
<sequence>MKTVVKENANGGKGQVVVKYILDDNELNAKCKMFAEVTIAPGCSLGYHEHHGESETYYIIKGQGEYDDNGTKRPVTVGDKTFTPDGCGHGIANTGDEDLVFMALIQLD</sequence>
<feature type="domain" description="Cupin type-2" evidence="2">
    <location>
        <begin position="36"/>
        <end position="103"/>
    </location>
</feature>
<evidence type="ECO:0000313" key="4">
    <source>
        <dbReference type="Proteomes" id="UP000241048"/>
    </source>
</evidence>
<keyword evidence="4" id="KW-1185">Reference proteome</keyword>
<dbReference type="Proteomes" id="UP000241048">
    <property type="component" value="Unassembled WGS sequence"/>
</dbReference>
<protein>
    <submittedName>
        <fullName evidence="3">Cupin domain-containing protein</fullName>
    </submittedName>
</protein>
<dbReference type="InterPro" id="IPR014710">
    <property type="entry name" value="RmlC-like_jellyroll"/>
</dbReference>
<dbReference type="GO" id="GO:0046872">
    <property type="term" value="F:metal ion binding"/>
    <property type="evidence" value="ECO:0007669"/>
    <property type="project" value="UniProtKB-KW"/>
</dbReference>
<dbReference type="EMBL" id="PYLO01000001">
    <property type="protein sequence ID" value="PST39026.1"/>
    <property type="molecule type" value="Genomic_DNA"/>
</dbReference>
<dbReference type="Gene3D" id="2.60.120.10">
    <property type="entry name" value="Jelly Rolls"/>
    <property type="match status" value="1"/>
</dbReference>
<dbReference type="PANTHER" id="PTHR35848:SF6">
    <property type="entry name" value="CUPIN TYPE-2 DOMAIN-CONTAINING PROTEIN"/>
    <property type="match status" value="1"/>
</dbReference>